<dbReference type="AlphaFoldDB" id="A0A3Q7PU50"/>
<gene>
    <name evidence="2" type="primary">LOC112831333</name>
</gene>
<reference key="1">
    <citation type="submission" date="2019-01" db="UniProtKB">
        <authorList>
            <consortium name="RefSeq"/>
        </authorList>
    </citation>
    <scope>IDENTIFICATION</scope>
</reference>
<dbReference type="InParanoid" id="A0A3Q7PU50"/>
<accession>A0A3Q7PU50</accession>
<organism evidence="1 2">
    <name type="scientific">Callorhinus ursinus</name>
    <name type="common">Northern fur seal</name>
    <dbReference type="NCBI Taxonomy" id="34884"/>
    <lineage>
        <taxon>Eukaryota</taxon>
        <taxon>Metazoa</taxon>
        <taxon>Chordata</taxon>
        <taxon>Craniata</taxon>
        <taxon>Vertebrata</taxon>
        <taxon>Euteleostomi</taxon>
        <taxon>Mammalia</taxon>
        <taxon>Eutheria</taxon>
        <taxon>Laurasiatheria</taxon>
        <taxon>Carnivora</taxon>
        <taxon>Caniformia</taxon>
        <taxon>Pinnipedia</taxon>
        <taxon>Otariidae</taxon>
        <taxon>Callorhinus</taxon>
    </lineage>
</organism>
<evidence type="ECO:0000313" key="2">
    <source>
        <dbReference type="RefSeq" id="XP_025737348.1"/>
    </source>
</evidence>
<sequence>MSIPTAPALGHVGPNRLPSLTLPVQPLEASCAALLTEDLEVAQRVKWQDVHNVLADGSGKIIKEEKRRERHKSSQFPTRWDPREGRTAVQCAICVSFLVGLAFFQNKKGERRGEEGELNEPALPGPLPVLSLGPGVSVPATGRDATPQTGWLKQSQADLLTLLKAEGLDVSRCGFFRGLSLACQQLSWCVLTGSPSVHAPTCLSSRRTPVRPHRGPSEEHGFNFIPSVKAHLQRQSRWKFEDGDTEAAKSWLSWAEGNGGVTQWGRGPSQAAAAVPTLPTTLGGAELPAPGHLLRIQNGGIGTGLQESSSFLTWAHPGTCSPPVLSDGSPADLVQ</sequence>
<reference evidence="2" key="2">
    <citation type="submission" date="2025-08" db="UniProtKB">
        <authorList>
            <consortium name="RefSeq"/>
        </authorList>
    </citation>
    <scope>IDENTIFICATION</scope>
    <source>
        <tissue evidence="2">Blood</tissue>
    </source>
</reference>
<proteinExistence type="predicted"/>
<name>A0A3Q7PU50_CALUR</name>
<keyword evidence="1" id="KW-1185">Reference proteome</keyword>
<dbReference type="RefSeq" id="XP_025737348.1">
    <property type="nucleotide sequence ID" value="XM_025881563.1"/>
</dbReference>
<protein>
    <submittedName>
        <fullName evidence="2">Uncharacterized protein LOC112831333</fullName>
    </submittedName>
</protein>
<dbReference type="Proteomes" id="UP000286641">
    <property type="component" value="Unplaced"/>
</dbReference>
<evidence type="ECO:0000313" key="1">
    <source>
        <dbReference type="Proteomes" id="UP000286641"/>
    </source>
</evidence>